<evidence type="ECO:0000256" key="1">
    <source>
        <dbReference type="SAM" id="Phobius"/>
    </source>
</evidence>
<dbReference type="STRING" id="42354.SAMN05216333_14512"/>
<feature type="transmembrane region" description="Helical" evidence="1">
    <location>
        <begin position="60"/>
        <end position="81"/>
    </location>
</feature>
<proteinExistence type="predicted"/>
<keyword evidence="1" id="KW-1133">Transmembrane helix</keyword>
<sequence length="130" mass="14609">MDKLGLPIVLLAALWGAVNTTLSFFQFINARRDMMFELIDKCGYCPEQTLGPVEIYLTNLLPLTLGNIIFLYLISYVILSIPRHMKIENDEEAQRLKKACNIIAILPIFGALSFCGGAVFDLMILIRALK</sequence>
<keyword evidence="1" id="KW-0812">Transmembrane</keyword>
<gene>
    <name evidence="2" type="ORF">SAMN05216333_14512</name>
</gene>
<feature type="transmembrane region" description="Helical" evidence="1">
    <location>
        <begin position="102"/>
        <end position="126"/>
    </location>
</feature>
<dbReference type="EMBL" id="FODO01000045">
    <property type="protein sequence ID" value="SEP10198.1"/>
    <property type="molecule type" value="Genomic_DNA"/>
</dbReference>
<reference evidence="3" key="1">
    <citation type="submission" date="2016-10" db="EMBL/GenBank/DDBJ databases">
        <authorList>
            <person name="Varghese N."/>
            <person name="Submissions S."/>
        </authorList>
    </citation>
    <scope>NUCLEOTIDE SEQUENCE [LARGE SCALE GENOMIC DNA]</scope>
    <source>
        <strain evidence="3">Nm76</strain>
    </source>
</reference>
<organism evidence="2 3">
    <name type="scientific">Nitrosomonas oligotropha</name>
    <dbReference type="NCBI Taxonomy" id="42354"/>
    <lineage>
        <taxon>Bacteria</taxon>
        <taxon>Pseudomonadati</taxon>
        <taxon>Pseudomonadota</taxon>
        <taxon>Betaproteobacteria</taxon>
        <taxon>Nitrosomonadales</taxon>
        <taxon>Nitrosomonadaceae</taxon>
        <taxon>Nitrosomonas</taxon>
    </lineage>
</organism>
<dbReference type="Proteomes" id="UP000198814">
    <property type="component" value="Unassembled WGS sequence"/>
</dbReference>
<name>A0A1H8V617_9PROT</name>
<dbReference type="AlphaFoldDB" id="A0A1H8V617"/>
<dbReference type="OrthoDB" id="8547181at2"/>
<keyword evidence="3" id="KW-1185">Reference proteome</keyword>
<accession>A0A1H8V617</accession>
<protein>
    <submittedName>
        <fullName evidence="2">Uncharacterized protein</fullName>
    </submittedName>
</protein>
<dbReference type="RefSeq" id="WP_090322538.1">
    <property type="nucleotide sequence ID" value="NZ_FNOE01000046.1"/>
</dbReference>
<evidence type="ECO:0000313" key="2">
    <source>
        <dbReference type="EMBL" id="SEP10198.1"/>
    </source>
</evidence>
<keyword evidence="1" id="KW-0472">Membrane</keyword>
<evidence type="ECO:0000313" key="3">
    <source>
        <dbReference type="Proteomes" id="UP000198814"/>
    </source>
</evidence>